<dbReference type="Gene3D" id="3.30.390.160">
    <property type="match status" value="1"/>
</dbReference>
<dbReference type="Gene3D" id="3.50.50.60">
    <property type="entry name" value="FAD/NAD(P)-binding domain"/>
    <property type="match status" value="1"/>
</dbReference>
<proteinExistence type="predicted"/>
<organism evidence="4 5">
    <name type="scientific">Tistrella bauzanensis</name>
    <dbReference type="NCBI Taxonomy" id="657419"/>
    <lineage>
        <taxon>Bacteria</taxon>
        <taxon>Pseudomonadati</taxon>
        <taxon>Pseudomonadota</taxon>
        <taxon>Alphaproteobacteria</taxon>
        <taxon>Geminicoccales</taxon>
        <taxon>Geminicoccaceae</taxon>
        <taxon>Tistrella</taxon>
    </lineage>
</organism>
<dbReference type="PANTHER" id="PTHR43747:SF5">
    <property type="entry name" value="FAD-BINDING DOMAIN-CONTAINING PROTEIN"/>
    <property type="match status" value="1"/>
</dbReference>
<reference evidence="5" key="1">
    <citation type="journal article" date="2019" name="Int. J. Syst. Evol. Microbiol.">
        <title>The Global Catalogue of Microorganisms (GCM) 10K type strain sequencing project: providing services to taxonomists for standard genome sequencing and annotation.</title>
        <authorList>
            <consortium name="The Broad Institute Genomics Platform"/>
            <consortium name="The Broad Institute Genome Sequencing Center for Infectious Disease"/>
            <person name="Wu L."/>
            <person name="Ma J."/>
        </authorList>
    </citation>
    <scope>NUCLEOTIDE SEQUENCE [LARGE SCALE GENOMIC DNA]</scope>
    <source>
        <strain evidence="5">CGMCC 1.10188</strain>
    </source>
</reference>
<dbReference type="SUPFAM" id="SSF51905">
    <property type="entry name" value="FAD/NAD(P)-binding domain"/>
    <property type="match status" value="1"/>
</dbReference>
<keyword evidence="1" id="KW-0560">Oxidoreductase</keyword>
<dbReference type="InterPro" id="IPR036188">
    <property type="entry name" value="FAD/NAD-bd_sf"/>
</dbReference>
<dbReference type="Proteomes" id="UP000603352">
    <property type="component" value="Unassembled WGS sequence"/>
</dbReference>
<comment type="caution">
    <text evidence="4">The sequence shown here is derived from an EMBL/GenBank/DDBJ whole genome shotgun (WGS) entry which is preliminary data.</text>
</comment>
<feature type="domain" description="Chloramphenicol halogenase CmlS C-terminal" evidence="3">
    <location>
        <begin position="446"/>
        <end position="564"/>
    </location>
</feature>
<evidence type="ECO:0000259" key="3">
    <source>
        <dbReference type="Pfam" id="PF22045"/>
    </source>
</evidence>
<keyword evidence="5" id="KW-1185">Reference proteome</keyword>
<feature type="domain" description="FAD-binding" evidence="2">
    <location>
        <begin position="4"/>
        <end position="323"/>
    </location>
</feature>
<dbReference type="EMBL" id="BMDZ01000006">
    <property type="protein sequence ID" value="GGB29470.1"/>
    <property type="molecule type" value="Genomic_DNA"/>
</dbReference>
<dbReference type="PANTHER" id="PTHR43747">
    <property type="entry name" value="FAD-BINDING PROTEIN"/>
    <property type="match status" value="1"/>
</dbReference>
<dbReference type="Gene3D" id="3.30.9.100">
    <property type="match status" value="1"/>
</dbReference>
<evidence type="ECO:0000313" key="4">
    <source>
        <dbReference type="EMBL" id="GGB29470.1"/>
    </source>
</evidence>
<evidence type="ECO:0000259" key="2">
    <source>
        <dbReference type="Pfam" id="PF01494"/>
    </source>
</evidence>
<evidence type="ECO:0000256" key="1">
    <source>
        <dbReference type="ARBA" id="ARBA00023002"/>
    </source>
</evidence>
<dbReference type="InterPro" id="IPR053908">
    <property type="entry name" value="CmlS_C"/>
</dbReference>
<gene>
    <name evidence="4" type="ORF">GCM10011505_08510</name>
</gene>
<name>A0ABQ1IAC2_9PROT</name>
<dbReference type="RefSeq" id="WP_188575251.1">
    <property type="nucleotide sequence ID" value="NZ_BMDZ01000006.1"/>
</dbReference>
<dbReference type="InterPro" id="IPR002938">
    <property type="entry name" value="FAD-bd"/>
</dbReference>
<evidence type="ECO:0008006" key="6">
    <source>
        <dbReference type="Google" id="ProtNLM"/>
    </source>
</evidence>
<dbReference type="Pfam" id="PF22045">
    <property type="entry name" value="CmlS_C"/>
    <property type="match status" value="1"/>
</dbReference>
<protein>
    <recommendedName>
        <fullName evidence="6">Alkylhalidase</fullName>
    </recommendedName>
</protein>
<accession>A0ABQ1IAC2</accession>
<dbReference type="PRINTS" id="PR00420">
    <property type="entry name" value="RNGMNOXGNASE"/>
</dbReference>
<evidence type="ECO:0000313" key="5">
    <source>
        <dbReference type="Proteomes" id="UP000603352"/>
    </source>
</evidence>
<dbReference type="InterPro" id="IPR050816">
    <property type="entry name" value="Flavin-dep_Halogenase_NPB"/>
</dbReference>
<dbReference type="Pfam" id="PF01494">
    <property type="entry name" value="FAD_binding_3"/>
    <property type="match status" value="1"/>
</dbReference>
<sequence length="576" mass="64534">MSDPVLIIGAGPAGCVAALTLRRRGRDVILLERASEPAYKIGESLLPGTLSLLDRLGLMDRINERGFVSKPSATFVWGMGQAPWTFSFATPRPEPWIYDHAIQVYRQEFDGLLLDAARDAGVDVRMGHAVTTIDYDHSDGVLVRARTVEGDHEVVLPGSYVVDATGQNGLIARELNLRRYDEFYRSLAVWNYYPAIRKFTGDLDGTTFSITFEKGWVWMIPLKDGTYSVGAVVDVDNAGDIHETGRQAFLDQCLRSAPEVASIVDLDDPRAEPRIIREWSYNAEKMSVGRAFLAGDSACFTDPLFSQGVHLATQSGVYAGAAIDFLLDNPDRADDIHAWYDAAYRESYSQYHEFLASFYSYASEVMPASTFWSKRRVQGLGDKRFSDKAWFARMTGQAAAETAGEDELLRDFVNRSGNMISLGQHLRTELTDDFTEEELAAKRVQWIGKLTRSLNRIDRFEWTGGEVSLVPTFKVDPLSFQLVERQLVADDTGRRMVKYPMTDAHRAVLAGLKTERVGYRDLVKRLKQADDGPDLSSQMIIRLIEAGMLKGYDRSDAPVQVQHRLRFDGVGAEYEV</sequence>